<gene>
    <name evidence="2" type="ordered locus">AM1_2256</name>
</gene>
<reference evidence="2 3" key="1">
    <citation type="journal article" date="2008" name="Proc. Natl. Acad. Sci. U.S.A.">
        <title>Niche adaptation and genome expansion in the chlorophyll d-producing cyanobacterium Acaryochloris marina.</title>
        <authorList>
            <person name="Swingley W.D."/>
            <person name="Chen M."/>
            <person name="Cheung P.C."/>
            <person name="Conrad A.L."/>
            <person name="Dejesa L.C."/>
            <person name="Hao J."/>
            <person name="Honchak B.M."/>
            <person name="Karbach L.E."/>
            <person name="Kurdoglu A."/>
            <person name="Lahiri S."/>
            <person name="Mastrian S.D."/>
            <person name="Miyashita H."/>
            <person name="Page L."/>
            <person name="Ramakrishna P."/>
            <person name="Satoh S."/>
            <person name="Sattley W.M."/>
            <person name="Shimada Y."/>
            <person name="Taylor H.L."/>
            <person name="Tomo T."/>
            <person name="Tsuchiya T."/>
            <person name="Wang Z.T."/>
            <person name="Raymond J."/>
            <person name="Mimuro M."/>
            <person name="Blankenship R.E."/>
            <person name="Touchman J.W."/>
        </authorList>
    </citation>
    <scope>NUCLEOTIDE SEQUENCE [LARGE SCALE GENOMIC DNA]</scope>
    <source>
        <strain evidence="3">MBIC 11017</strain>
    </source>
</reference>
<dbReference type="Gene3D" id="2.60.120.10">
    <property type="entry name" value="Jelly Rolls"/>
    <property type="match status" value="1"/>
</dbReference>
<keyword evidence="3" id="KW-1185">Reference proteome</keyword>
<feature type="domain" description="Cupin type-2" evidence="1">
    <location>
        <begin position="61"/>
        <end position="119"/>
    </location>
</feature>
<dbReference type="eggNOG" id="COG1917">
    <property type="taxonomic scope" value="Bacteria"/>
</dbReference>
<proteinExistence type="predicted"/>
<dbReference type="OrthoDB" id="512358at2"/>
<evidence type="ECO:0000259" key="1">
    <source>
        <dbReference type="Pfam" id="PF07883"/>
    </source>
</evidence>
<dbReference type="Proteomes" id="UP000000268">
    <property type="component" value="Chromosome"/>
</dbReference>
<dbReference type="KEGG" id="amr:AM1_2256"/>
<protein>
    <recommendedName>
        <fullName evidence="1">Cupin type-2 domain-containing protein</fullName>
    </recommendedName>
</protein>
<organism evidence="2 3">
    <name type="scientific">Acaryochloris marina (strain MBIC 11017)</name>
    <dbReference type="NCBI Taxonomy" id="329726"/>
    <lineage>
        <taxon>Bacteria</taxon>
        <taxon>Bacillati</taxon>
        <taxon>Cyanobacteriota</taxon>
        <taxon>Cyanophyceae</taxon>
        <taxon>Acaryochloridales</taxon>
        <taxon>Acaryochloridaceae</taxon>
        <taxon>Acaryochloris</taxon>
    </lineage>
</organism>
<dbReference type="AlphaFoldDB" id="B0C110"/>
<dbReference type="RefSeq" id="WP_012162745.1">
    <property type="nucleotide sequence ID" value="NC_009925.1"/>
</dbReference>
<dbReference type="InterPro" id="IPR013096">
    <property type="entry name" value="Cupin_2"/>
</dbReference>
<dbReference type="InterPro" id="IPR011051">
    <property type="entry name" value="RmlC_Cupin_sf"/>
</dbReference>
<dbReference type="Pfam" id="PF07883">
    <property type="entry name" value="Cupin_2"/>
    <property type="match status" value="1"/>
</dbReference>
<dbReference type="SUPFAM" id="SSF51182">
    <property type="entry name" value="RmlC-like cupins"/>
    <property type="match status" value="1"/>
</dbReference>
<evidence type="ECO:0000313" key="3">
    <source>
        <dbReference type="Proteomes" id="UP000000268"/>
    </source>
</evidence>
<name>B0C110_ACAM1</name>
<sequence length="131" mass="14373">MAGTDIKTHPIHLGLGATAETEPVFTGSMEWYIDYAKRHDSDGTEGRLVSMHSFSEAWDVWEMHPQGSEVVMCITGTITLHQKEAEGSVTTTLSPGEYAINQPGVWHTADVEEEATVLFITSGIGTQIRPR</sequence>
<dbReference type="HOGENOM" id="CLU_137188_1_0_3"/>
<accession>B0C110</accession>
<evidence type="ECO:0000313" key="2">
    <source>
        <dbReference type="EMBL" id="ABW27269.1"/>
    </source>
</evidence>
<dbReference type="EMBL" id="CP000828">
    <property type="protein sequence ID" value="ABW27269.1"/>
    <property type="molecule type" value="Genomic_DNA"/>
</dbReference>
<dbReference type="InterPro" id="IPR014710">
    <property type="entry name" value="RmlC-like_jellyroll"/>
</dbReference>